<dbReference type="InterPro" id="IPR001447">
    <property type="entry name" value="Arylamine_N-AcTrfase"/>
</dbReference>
<organism evidence="3 4">
    <name type="scientific">Pseudonocardia alaniniphila</name>
    <dbReference type="NCBI Taxonomy" id="75291"/>
    <lineage>
        <taxon>Bacteria</taxon>
        <taxon>Bacillati</taxon>
        <taxon>Actinomycetota</taxon>
        <taxon>Actinomycetes</taxon>
        <taxon>Pseudonocardiales</taxon>
        <taxon>Pseudonocardiaceae</taxon>
        <taxon>Pseudonocardia</taxon>
    </lineage>
</organism>
<dbReference type="Gene3D" id="3.30.2140.10">
    <property type="entry name" value="Arylamine N-acetyltransferase"/>
    <property type="match status" value="1"/>
</dbReference>
<dbReference type="Proteomes" id="UP001299970">
    <property type="component" value="Unassembled WGS sequence"/>
</dbReference>
<dbReference type="PANTHER" id="PTHR11786:SF0">
    <property type="entry name" value="ARYLAMINE N-ACETYLTRANSFERASE 4-RELATED"/>
    <property type="match status" value="1"/>
</dbReference>
<dbReference type="PRINTS" id="PR01543">
    <property type="entry name" value="ANATRNSFRASE"/>
</dbReference>
<evidence type="ECO:0000256" key="2">
    <source>
        <dbReference type="RuleBase" id="RU003452"/>
    </source>
</evidence>
<dbReference type="Gene3D" id="2.40.128.150">
    <property type="entry name" value="Cysteine proteinases"/>
    <property type="match status" value="1"/>
</dbReference>
<dbReference type="SUPFAM" id="SSF54001">
    <property type="entry name" value="Cysteine proteinases"/>
    <property type="match status" value="1"/>
</dbReference>
<dbReference type="InterPro" id="IPR038765">
    <property type="entry name" value="Papain-like_cys_pep_sf"/>
</dbReference>
<dbReference type="Pfam" id="PF00797">
    <property type="entry name" value="Acetyltransf_2"/>
    <property type="match status" value="1"/>
</dbReference>
<evidence type="ECO:0000313" key="3">
    <source>
        <dbReference type="EMBL" id="MCH6171689.1"/>
    </source>
</evidence>
<proteinExistence type="inferred from homology"/>
<sequence>MCSDDAQPESMFFSAATCRSVSGWVSWYFLVSASDAWPFLATSKLTGHRPMTLTHDDAAAPTAAVDIAAYFHRIGLSGFEESAAPDLATLGQIVAAHAQSIAYENLDKFTGRDVHLDVAALGAKLVHGGRGGGCFENNMLLRYVLDALGYRTTGLSGRVLWNLPDDAVMPRLGHMLVRVDLPEGPHIVDVGFGSLTITGALALESHGEQDTPHGPYRLLPDGSDYVVEGRTGEQWRRMYRFDLCEQLYPDYEMASWYSSHHPESMFASELVIGRAGVGCRYTMSGGVSRGAELAVHHVDGPSERRSLDSPSAVRAALEKYFLIDLSGLPDLDFALMRLF</sequence>
<comment type="caution">
    <text evidence="3">The sequence shown here is derived from an EMBL/GenBank/DDBJ whole genome shotgun (WGS) entry which is preliminary data.</text>
</comment>
<evidence type="ECO:0000313" key="4">
    <source>
        <dbReference type="Proteomes" id="UP001299970"/>
    </source>
</evidence>
<keyword evidence="4" id="KW-1185">Reference proteome</keyword>
<dbReference type="RefSeq" id="WP_241042491.1">
    <property type="nucleotide sequence ID" value="NZ_JAKXMK010000047.1"/>
</dbReference>
<protein>
    <submittedName>
        <fullName evidence="3">Arylamine N-acetyltransferase</fullName>
    </submittedName>
</protein>
<dbReference type="PANTHER" id="PTHR11786">
    <property type="entry name" value="N-HYDROXYARYLAMINE O-ACETYLTRANSFERASE"/>
    <property type="match status" value="1"/>
</dbReference>
<comment type="similarity">
    <text evidence="1 2">Belongs to the arylamine N-acetyltransferase family.</text>
</comment>
<gene>
    <name evidence="3" type="ORF">MMF94_38890</name>
</gene>
<dbReference type="EMBL" id="JAKXMK010000047">
    <property type="protein sequence ID" value="MCH6171689.1"/>
    <property type="molecule type" value="Genomic_DNA"/>
</dbReference>
<evidence type="ECO:0000256" key="1">
    <source>
        <dbReference type="ARBA" id="ARBA00006547"/>
    </source>
</evidence>
<accession>A0ABS9TT08</accession>
<name>A0ABS9TT08_9PSEU</name>
<reference evidence="3 4" key="1">
    <citation type="submission" date="2022-03" db="EMBL/GenBank/DDBJ databases">
        <title>Pseudonocardia alaer sp. nov., a novel actinomycete isolated from reed forest soil.</title>
        <authorList>
            <person name="Wang L."/>
        </authorList>
    </citation>
    <scope>NUCLEOTIDE SEQUENCE [LARGE SCALE GENOMIC DNA]</scope>
    <source>
        <strain evidence="3 4">Y-16303</strain>
    </source>
</reference>